<name>A0A7W8DSG9_9BACT</name>
<sequence length="417" mass="47086">MNYTDPYTSSCFDDDLAANAALTWVPWVGSAYSKLPAGRKVLIVAESHYSNEQKADEVPRKIEELMQDKSYTRAVVSESLVHNEWSTRTLSTMHQLLFSPKDREAFWSHVAFFNIVQRPMWFRDGAPERPTWEDYWKGWRAFLVVVQVLRPDHVLFIGVEAANHFNGVMAAEQREHVAVEWIEKVGSAYARTASLVMDGTRIPIHFIKHCGKYFSTDRWSDYLHRNATDMMRSIAVSAGASLPDAPARSLHVLGMAKSCLDLRGANAPKLELDFLRLVMAIRDFEDVGDEAVGYLLVLNEKVATRAKEWQKKYGIGDKVIVRVASISEDDLAALRSEKLRNATGMLQLQRIDDAEALLSLAEDGKRFGEAHLATEITKDYPGILPLQDTTPREALPLHIAWDYYGTIPISTPTDQES</sequence>
<organism evidence="1 2">
    <name type="scientific">Prosthecobacter dejongeii</name>
    <dbReference type="NCBI Taxonomy" id="48465"/>
    <lineage>
        <taxon>Bacteria</taxon>
        <taxon>Pseudomonadati</taxon>
        <taxon>Verrucomicrobiota</taxon>
        <taxon>Verrucomicrobiia</taxon>
        <taxon>Verrucomicrobiales</taxon>
        <taxon>Verrucomicrobiaceae</taxon>
        <taxon>Prosthecobacter</taxon>
    </lineage>
</organism>
<dbReference type="EMBL" id="JACHIF010000010">
    <property type="protein sequence ID" value="MBB5039831.1"/>
    <property type="molecule type" value="Genomic_DNA"/>
</dbReference>
<protein>
    <submittedName>
        <fullName evidence="1">Uncharacterized protein</fullName>
    </submittedName>
</protein>
<accession>A0A7W8DSG9</accession>
<dbReference type="RefSeq" id="WP_184211969.1">
    <property type="nucleotide sequence ID" value="NZ_JACHIF010000010.1"/>
</dbReference>
<gene>
    <name evidence="1" type="ORF">HNQ64_004109</name>
</gene>
<dbReference type="AlphaFoldDB" id="A0A7W8DSG9"/>
<dbReference type="Proteomes" id="UP000534294">
    <property type="component" value="Unassembled WGS sequence"/>
</dbReference>
<proteinExistence type="predicted"/>
<evidence type="ECO:0000313" key="2">
    <source>
        <dbReference type="Proteomes" id="UP000534294"/>
    </source>
</evidence>
<reference evidence="1 2" key="1">
    <citation type="submission" date="2020-08" db="EMBL/GenBank/DDBJ databases">
        <title>Genomic Encyclopedia of Type Strains, Phase IV (KMG-IV): sequencing the most valuable type-strain genomes for metagenomic binning, comparative biology and taxonomic classification.</title>
        <authorList>
            <person name="Goeker M."/>
        </authorList>
    </citation>
    <scope>NUCLEOTIDE SEQUENCE [LARGE SCALE GENOMIC DNA]</scope>
    <source>
        <strain evidence="1 2">DSM 12251</strain>
    </source>
</reference>
<evidence type="ECO:0000313" key="1">
    <source>
        <dbReference type="EMBL" id="MBB5039831.1"/>
    </source>
</evidence>
<comment type="caution">
    <text evidence="1">The sequence shown here is derived from an EMBL/GenBank/DDBJ whole genome shotgun (WGS) entry which is preliminary data.</text>
</comment>
<keyword evidence="2" id="KW-1185">Reference proteome</keyword>